<evidence type="ECO:0000256" key="1">
    <source>
        <dbReference type="SAM" id="MobiDB-lite"/>
    </source>
</evidence>
<dbReference type="InterPro" id="IPR017946">
    <property type="entry name" value="PLC-like_Pdiesterase_TIM-brl"/>
</dbReference>
<comment type="caution">
    <text evidence="4">The sequence shown here is derived from an EMBL/GenBank/DDBJ whole genome shotgun (WGS) entry which is preliminary data.</text>
</comment>
<feature type="region of interest" description="Disordered" evidence="1">
    <location>
        <begin position="23"/>
        <end position="53"/>
    </location>
</feature>
<dbReference type="RefSeq" id="WP_310966698.1">
    <property type="nucleotide sequence ID" value="NZ_JAVMBO010000017.1"/>
</dbReference>
<dbReference type="Proteomes" id="UP001267407">
    <property type="component" value="Unassembled WGS sequence"/>
</dbReference>
<keyword evidence="5" id="KW-1185">Reference proteome</keyword>
<dbReference type="PROSITE" id="PS51257">
    <property type="entry name" value="PROKAR_LIPOPROTEIN"/>
    <property type="match status" value="1"/>
</dbReference>
<reference evidence="4" key="1">
    <citation type="submission" date="2023-09" db="EMBL/GenBank/DDBJ databases">
        <title>Marinobacter sediminicola sp. nov. and Marinobacter maritimum sp. nov., isolated from marine sediment.</title>
        <authorList>
            <person name="An J."/>
        </authorList>
    </citation>
    <scope>NUCLEOTIDE SEQUENCE</scope>
    <source>
        <strain evidence="4">F60267</strain>
    </source>
</reference>
<sequence length="793" mass="85870">MSKQFLYVMMLAAIAGLAGCNSGSNSGGVDSPITKPDPTPDPEPDPKPEPEPNPKVLLQENFEAVADGKLPEGWVAMSGTEDMFYTNNGSLFVDGRGNNYTPVSLKLPESLQDKSNYRIDVVFTIQEANTDTRWVGFQYRVGMGVEPYYQMAIRQKATAENGTEHALRNQGEWAIVDKQRYSENIASDQMYTATIVAHGDRVQHFLNGQLMQDSELDSQFAQGGVAFQAAGSLLRVDEVTVTEQLTALPPLSPMAEVAELDTGASMAPSIATAVPTLAELALEPSLPIFLKLDDQLMLTTEDGGSLGYLDSLLEGEQFNALPMFYVTSQAAVDALVPVVEKHQLFDITLVSNNAEILQDARVKMPMIRAAMDFTGAGLTTAPADLLSITQETNRAKAKIAILPAPLLDKASVIYLQNRLVSVWGSLVAPTNEQTTDVLLAGVNGLVTDTPEQAQEFLAKLPENTLLRKPLIVGHRGVPSLVAENTVAGAVKAAELGADAVESDIYLTKDNHIVVIHDGTVDRTTDGTGPVEEKTLDELKALTVEGAHAVPTMDEFFTALKGKEVVHFIEIKSGKLEIVEHLKQAIDRNDVWDQVIVISFNSDQLLKLQEVMPGVSGGFLTGFATDSNMTKNLRQILKATQLYSSTFNPSYKNLSPSVMEASRHRGTTFWPWTFRDQTEAESYYLAGTHGMTTDYAQWFSDYPVSVDPVLGNINVAANVGVAVDVTLTTQLGETQAAEANRFIVLTSSVDYTNDGASLMFTAPGTATLLPVYEYTLGNGAAYRVIGARVAVTIN</sequence>
<organism evidence="4 5">
    <name type="scientific">Marinobacter xiaoshiensis</name>
    <dbReference type="NCBI Taxonomy" id="3073652"/>
    <lineage>
        <taxon>Bacteria</taxon>
        <taxon>Pseudomonadati</taxon>
        <taxon>Pseudomonadota</taxon>
        <taxon>Gammaproteobacteria</taxon>
        <taxon>Pseudomonadales</taxon>
        <taxon>Marinobacteraceae</taxon>
        <taxon>Marinobacter</taxon>
    </lineage>
</organism>
<evidence type="ECO:0000313" key="5">
    <source>
        <dbReference type="Proteomes" id="UP001267407"/>
    </source>
</evidence>
<feature type="domain" description="GP-PDE" evidence="3">
    <location>
        <begin position="469"/>
        <end position="702"/>
    </location>
</feature>
<protein>
    <submittedName>
        <fullName evidence="4">Glycerophosphodiester phosphodiesterase family protein</fullName>
    </submittedName>
</protein>
<evidence type="ECO:0000259" key="3">
    <source>
        <dbReference type="PROSITE" id="PS51704"/>
    </source>
</evidence>
<feature type="signal peptide" evidence="2">
    <location>
        <begin position="1"/>
        <end position="20"/>
    </location>
</feature>
<dbReference type="Gene3D" id="2.60.120.560">
    <property type="entry name" value="Exo-inulinase, domain 1"/>
    <property type="match status" value="1"/>
</dbReference>
<dbReference type="PANTHER" id="PTHR46211:SF14">
    <property type="entry name" value="GLYCEROPHOSPHODIESTER PHOSPHODIESTERASE"/>
    <property type="match status" value="1"/>
</dbReference>
<dbReference type="Pfam" id="PF06439">
    <property type="entry name" value="3keto-disac_hyd"/>
    <property type="match status" value="1"/>
</dbReference>
<evidence type="ECO:0000313" key="4">
    <source>
        <dbReference type="EMBL" id="MDS1311450.1"/>
    </source>
</evidence>
<feature type="chain" id="PRO_5045410524" evidence="2">
    <location>
        <begin position="21"/>
        <end position="793"/>
    </location>
</feature>
<gene>
    <name evidence="4" type="ORF">RKA07_15215</name>
</gene>
<dbReference type="EMBL" id="JAVMBO010000017">
    <property type="protein sequence ID" value="MDS1311450.1"/>
    <property type="molecule type" value="Genomic_DNA"/>
</dbReference>
<dbReference type="InterPro" id="IPR030395">
    <property type="entry name" value="GP_PDE_dom"/>
</dbReference>
<dbReference type="PROSITE" id="PS51704">
    <property type="entry name" value="GP_PDE"/>
    <property type="match status" value="1"/>
</dbReference>
<dbReference type="Pfam" id="PF03009">
    <property type="entry name" value="GDPD"/>
    <property type="match status" value="1"/>
</dbReference>
<dbReference type="PANTHER" id="PTHR46211">
    <property type="entry name" value="GLYCEROPHOSPHORYL DIESTER PHOSPHODIESTERASE"/>
    <property type="match status" value="1"/>
</dbReference>
<dbReference type="InterPro" id="IPR010496">
    <property type="entry name" value="AL/BT2_dom"/>
</dbReference>
<keyword evidence="2" id="KW-0732">Signal</keyword>
<name>A0ABU2HLC6_9GAMM</name>
<evidence type="ECO:0000256" key="2">
    <source>
        <dbReference type="SAM" id="SignalP"/>
    </source>
</evidence>
<dbReference type="SUPFAM" id="SSF51695">
    <property type="entry name" value="PLC-like phosphodiesterases"/>
    <property type="match status" value="1"/>
</dbReference>
<accession>A0ABU2HLC6</accession>
<proteinExistence type="predicted"/>
<dbReference type="Gene3D" id="3.20.20.190">
    <property type="entry name" value="Phosphatidylinositol (PI) phosphodiesterase"/>
    <property type="match status" value="2"/>
</dbReference>